<dbReference type="Gene3D" id="3.40.50.2000">
    <property type="entry name" value="Glycogen Phosphorylase B"/>
    <property type="match status" value="1"/>
</dbReference>
<dbReference type="PANTHER" id="PTHR12526">
    <property type="entry name" value="GLYCOSYLTRANSFERASE"/>
    <property type="match status" value="1"/>
</dbReference>
<accession>A0A6M3KRH1</accession>
<evidence type="ECO:0000313" key="1">
    <source>
        <dbReference type="EMBL" id="QJA64647.1"/>
    </source>
</evidence>
<protein>
    <recommendedName>
        <fullName evidence="3">Glycosyltransferase</fullName>
    </recommendedName>
</protein>
<dbReference type="SUPFAM" id="SSF53756">
    <property type="entry name" value="UDP-Glycosyltransferase/glycogen phosphorylase"/>
    <property type="match status" value="1"/>
</dbReference>
<organism evidence="2">
    <name type="scientific">viral metagenome</name>
    <dbReference type="NCBI Taxonomy" id="1070528"/>
    <lineage>
        <taxon>unclassified sequences</taxon>
        <taxon>metagenomes</taxon>
        <taxon>organismal metagenomes</taxon>
    </lineage>
</organism>
<dbReference type="InterPro" id="IPR029063">
    <property type="entry name" value="SAM-dependent_MTases_sf"/>
</dbReference>
<dbReference type="Gene3D" id="3.40.50.150">
    <property type="entry name" value="Vaccinia Virus protein VP39"/>
    <property type="match status" value="1"/>
</dbReference>
<reference evidence="2" key="1">
    <citation type="submission" date="2020-03" db="EMBL/GenBank/DDBJ databases">
        <title>The deep terrestrial virosphere.</title>
        <authorList>
            <person name="Holmfeldt K."/>
            <person name="Nilsson E."/>
            <person name="Simone D."/>
            <person name="Lopez-Fernandez M."/>
            <person name="Wu X."/>
            <person name="de Brujin I."/>
            <person name="Lundin D."/>
            <person name="Andersson A."/>
            <person name="Bertilsson S."/>
            <person name="Dopson M."/>
        </authorList>
    </citation>
    <scope>NUCLEOTIDE SEQUENCE</scope>
    <source>
        <strain evidence="2">MM415A00233</strain>
        <strain evidence="1">MM415B00478</strain>
    </source>
</reference>
<dbReference type="AlphaFoldDB" id="A0A6M3KRH1"/>
<dbReference type="PANTHER" id="PTHR12526:SF630">
    <property type="entry name" value="GLYCOSYLTRANSFERASE"/>
    <property type="match status" value="1"/>
</dbReference>
<dbReference type="SUPFAM" id="SSF53335">
    <property type="entry name" value="S-adenosyl-L-methionine-dependent methyltransferases"/>
    <property type="match status" value="1"/>
</dbReference>
<gene>
    <name evidence="2" type="ORF">MM415A00233_0027</name>
    <name evidence="1" type="ORF">MM415B00478_0044</name>
</gene>
<evidence type="ECO:0000313" key="2">
    <source>
        <dbReference type="EMBL" id="QJA84025.1"/>
    </source>
</evidence>
<sequence length="465" mass="52616">MDDWESLAPETTVRGRRYNLGCGETTPDGWVNVDIKAGPGVDIIQDLNKRGWGARFYPAEAIHCADVIEHLNSCVAFMDECWDALVPGGMMKIKVGGEHNITFWRDPTHKRPYRVDSFDFFDPDTDMGTRYGHYSKRKWKILDSGQDLFSNPHLIMTPRKEMKEIPTSVRHRPGDGPKLEIALPYTGWILEHAVSFLMDGFPGYDITVNKELVGGGYDLTYHFPWHTLVKGRSGAGLDVAFFTHLNAGVDVHAGKMVEHADHIVTWSRDSIDVLASVAGEGVRDKCTCIYPGIDPAFQPRKIRIGLNGRLYASGRKRQWALSELVWTMDLSPFEFVILGSGWENELSALRIAGIGYQYYDEPDYDEYPERVQSLDYYLATGFREGCGRGVQEALACDVQVIAPATGIAADYQDGITVYDTIEDLRRILESLANGQRRRLTKAADWTWEHYVQQHEALFQRLLQEV</sequence>
<name>A0A6M3KRH1_9ZZZZ</name>
<dbReference type="EMBL" id="MT141523">
    <property type="protein sequence ID" value="QJA64647.1"/>
    <property type="molecule type" value="Genomic_DNA"/>
</dbReference>
<evidence type="ECO:0008006" key="3">
    <source>
        <dbReference type="Google" id="ProtNLM"/>
    </source>
</evidence>
<proteinExistence type="predicted"/>
<dbReference type="EMBL" id="MT142522">
    <property type="protein sequence ID" value="QJA84025.1"/>
    <property type="molecule type" value="Genomic_DNA"/>
</dbReference>